<dbReference type="KEGG" id="sdr:SCD_n00119"/>
<dbReference type="SUPFAM" id="SSF53335">
    <property type="entry name" value="S-adenosyl-L-methionine-dependent methyltransferases"/>
    <property type="match status" value="1"/>
</dbReference>
<dbReference type="Gene3D" id="3.40.50.150">
    <property type="entry name" value="Vaccinia Virus protein VP39"/>
    <property type="match status" value="1"/>
</dbReference>
<proteinExistence type="predicted"/>
<evidence type="ECO:0000313" key="2">
    <source>
        <dbReference type="EMBL" id="BAN33968.1"/>
    </source>
</evidence>
<dbReference type="STRING" id="1163617.SCD_n00119"/>
<dbReference type="HOGENOM" id="CLU_1000872_0_0_4"/>
<dbReference type="eggNOG" id="COG0030">
    <property type="taxonomic scope" value="Bacteria"/>
</dbReference>
<dbReference type="Pfam" id="PF13649">
    <property type="entry name" value="Methyltransf_25"/>
    <property type="match status" value="1"/>
</dbReference>
<dbReference type="OrthoDB" id="9777638at2"/>
<protein>
    <recommendedName>
        <fullName evidence="1">Methyltransferase domain-containing protein</fullName>
    </recommendedName>
</protein>
<dbReference type="RefSeq" id="WP_009207087.1">
    <property type="nucleotide sequence ID" value="NC_022357.1"/>
</dbReference>
<keyword evidence="3" id="KW-1185">Reference proteome</keyword>
<evidence type="ECO:0000259" key="1">
    <source>
        <dbReference type="Pfam" id="PF13649"/>
    </source>
</evidence>
<dbReference type="InterPro" id="IPR041698">
    <property type="entry name" value="Methyltransf_25"/>
</dbReference>
<evidence type="ECO:0000313" key="3">
    <source>
        <dbReference type="Proteomes" id="UP000015559"/>
    </source>
</evidence>
<gene>
    <name evidence="2" type="ORF">SCD_n00119</name>
</gene>
<dbReference type="EMBL" id="AP013066">
    <property type="protein sequence ID" value="BAN33968.1"/>
    <property type="molecule type" value="Genomic_DNA"/>
</dbReference>
<reference evidence="2 3" key="1">
    <citation type="journal article" date="2012" name="Appl. Environ. Microbiol.">
        <title>Draft genome sequence of a psychrotolerant sulfur-oxidizing bacterium, Sulfuricella denitrificans skB26, and proteomic insights into cold adaptation.</title>
        <authorList>
            <person name="Watanabe T."/>
            <person name="Kojima H."/>
            <person name="Fukui M."/>
        </authorList>
    </citation>
    <scope>NUCLEOTIDE SEQUENCE [LARGE SCALE GENOMIC DNA]</scope>
    <source>
        <strain evidence="3">skB26</strain>
    </source>
</reference>
<feature type="domain" description="Methyltransferase" evidence="1">
    <location>
        <begin position="47"/>
        <end position="121"/>
    </location>
</feature>
<dbReference type="Proteomes" id="UP000015559">
    <property type="component" value="Chromosome"/>
</dbReference>
<dbReference type="CDD" id="cd02440">
    <property type="entry name" value="AdoMet_MTases"/>
    <property type="match status" value="1"/>
</dbReference>
<accession>S6AAQ7</accession>
<organism evidence="2 3">
    <name type="scientific">Sulfuricella denitrificans (strain DSM 22764 / NBRC 105220 / skB26)</name>
    <dbReference type="NCBI Taxonomy" id="1163617"/>
    <lineage>
        <taxon>Bacteria</taxon>
        <taxon>Pseudomonadati</taxon>
        <taxon>Pseudomonadota</taxon>
        <taxon>Betaproteobacteria</taxon>
        <taxon>Nitrosomonadales</taxon>
        <taxon>Sulfuricellaceae</taxon>
        <taxon>Sulfuricella</taxon>
    </lineage>
</organism>
<name>S6AAQ7_SULDS</name>
<sequence length="266" mass="29297">MNDMNTIFGRAMTPQEYAHEWKASAENFSVNRHYAWMVQQLGDQPLVLEVGCGSGASTLSLVQAGMRVVSLEDNEHLAAMAVEHLKANGISVEVVSLEAFNHLDLVADTQVFIVQVNVFDFNLATSLPHQAFDALVCWMIGSSPGVISAQLGKQLKSFNGSEMPFYREQVHKQCYEIGRSCLKHGGTVQIVDRIAMRSWSDKDTLRSQLVESHRELAGNGYVVTKEATFLKKMEDSLHTSHIHYLTSADMAAAKVIALGSAKAVID</sequence>
<dbReference type="InterPro" id="IPR029063">
    <property type="entry name" value="SAM-dependent_MTases_sf"/>
</dbReference>
<dbReference type="AlphaFoldDB" id="S6AAQ7"/>